<organism evidence="1">
    <name type="scientific">Arundo donax</name>
    <name type="common">Giant reed</name>
    <name type="synonym">Donax arundinaceus</name>
    <dbReference type="NCBI Taxonomy" id="35708"/>
    <lineage>
        <taxon>Eukaryota</taxon>
        <taxon>Viridiplantae</taxon>
        <taxon>Streptophyta</taxon>
        <taxon>Embryophyta</taxon>
        <taxon>Tracheophyta</taxon>
        <taxon>Spermatophyta</taxon>
        <taxon>Magnoliopsida</taxon>
        <taxon>Liliopsida</taxon>
        <taxon>Poales</taxon>
        <taxon>Poaceae</taxon>
        <taxon>PACMAD clade</taxon>
        <taxon>Arundinoideae</taxon>
        <taxon>Arundineae</taxon>
        <taxon>Arundo</taxon>
    </lineage>
</organism>
<protein>
    <submittedName>
        <fullName evidence="1">Uncharacterized protein</fullName>
    </submittedName>
</protein>
<reference evidence="1" key="1">
    <citation type="submission" date="2014-09" db="EMBL/GenBank/DDBJ databases">
        <authorList>
            <person name="Magalhaes I.L.F."/>
            <person name="Oliveira U."/>
            <person name="Santos F.R."/>
            <person name="Vidigal T.H.D.A."/>
            <person name="Brescovit A.D."/>
            <person name="Santos A.J."/>
        </authorList>
    </citation>
    <scope>NUCLEOTIDE SEQUENCE</scope>
    <source>
        <tissue evidence="1">Shoot tissue taken approximately 20 cm above the soil surface</tissue>
    </source>
</reference>
<evidence type="ECO:0000313" key="1">
    <source>
        <dbReference type="EMBL" id="JAD76712.1"/>
    </source>
</evidence>
<dbReference type="AlphaFoldDB" id="A0A0A9CYZ8"/>
<dbReference type="EMBL" id="GBRH01221183">
    <property type="protein sequence ID" value="JAD76712.1"/>
    <property type="molecule type" value="Transcribed_RNA"/>
</dbReference>
<name>A0A0A9CYZ8_ARUDO</name>
<reference evidence="1" key="2">
    <citation type="journal article" date="2015" name="Data Brief">
        <title>Shoot transcriptome of the giant reed, Arundo donax.</title>
        <authorList>
            <person name="Barrero R.A."/>
            <person name="Guerrero F.D."/>
            <person name="Moolhuijzen P."/>
            <person name="Goolsby J.A."/>
            <person name="Tidwell J."/>
            <person name="Bellgard S.E."/>
            <person name="Bellgard M.I."/>
        </authorList>
    </citation>
    <scope>NUCLEOTIDE SEQUENCE</scope>
    <source>
        <tissue evidence="1">Shoot tissue taken approximately 20 cm above the soil surface</tissue>
    </source>
</reference>
<proteinExistence type="predicted"/>
<sequence length="40" mass="4840">MQRKPWLIQQAFHLLHMGNTHQKPYSRPILSGSQYNYQLQ</sequence>
<accession>A0A0A9CYZ8</accession>